<name>A0A8J4DWZ6_9ACTN</name>
<evidence type="ECO:0000313" key="2">
    <source>
        <dbReference type="EMBL" id="GIJ53394.1"/>
    </source>
</evidence>
<organism evidence="2 3">
    <name type="scientific">Virgisporangium aurantiacum</name>
    <dbReference type="NCBI Taxonomy" id="175570"/>
    <lineage>
        <taxon>Bacteria</taxon>
        <taxon>Bacillati</taxon>
        <taxon>Actinomycetota</taxon>
        <taxon>Actinomycetes</taxon>
        <taxon>Micromonosporales</taxon>
        <taxon>Micromonosporaceae</taxon>
        <taxon>Virgisporangium</taxon>
    </lineage>
</organism>
<protein>
    <recommendedName>
        <fullName evidence="1">DUF397 domain-containing protein</fullName>
    </recommendedName>
</protein>
<dbReference type="Proteomes" id="UP000612585">
    <property type="component" value="Unassembled WGS sequence"/>
</dbReference>
<dbReference type="InterPro" id="IPR007278">
    <property type="entry name" value="DUF397"/>
</dbReference>
<gene>
    <name evidence="2" type="ORF">Vau01_009100</name>
</gene>
<keyword evidence="3" id="KW-1185">Reference proteome</keyword>
<evidence type="ECO:0000259" key="1">
    <source>
        <dbReference type="Pfam" id="PF04149"/>
    </source>
</evidence>
<dbReference type="Pfam" id="PF04149">
    <property type="entry name" value="DUF397"/>
    <property type="match status" value="1"/>
</dbReference>
<feature type="domain" description="DUF397" evidence="1">
    <location>
        <begin position="12"/>
        <end position="61"/>
    </location>
</feature>
<sequence length="72" mass="7715">MIDNAGARQPSGWRRSSRCSDAACVEVNPVGGEVLVRNTGDPGVQLRLTAEQWRSLLDTVKSDGFSPPEATT</sequence>
<accession>A0A8J4DWZ6</accession>
<proteinExistence type="predicted"/>
<dbReference type="EMBL" id="BOPG01000006">
    <property type="protein sequence ID" value="GIJ53394.1"/>
    <property type="molecule type" value="Genomic_DNA"/>
</dbReference>
<reference evidence="2" key="1">
    <citation type="submission" date="2021-01" db="EMBL/GenBank/DDBJ databases">
        <title>Whole genome shotgun sequence of Virgisporangium aurantiacum NBRC 16421.</title>
        <authorList>
            <person name="Komaki H."/>
            <person name="Tamura T."/>
        </authorList>
    </citation>
    <scope>NUCLEOTIDE SEQUENCE</scope>
    <source>
        <strain evidence="2">NBRC 16421</strain>
    </source>
</reference>
<dbReference type="RefSeq" id="WP_203987518.1">
    <property type="nucleotide sequence ID" value="NZ_BOPG01000006.1"/>
</dbReference>
<comment type="caution">
    <text evidence="2">The sequence shown here is derived from an EMBL/GenBank/DDBJ whole genome shotgun (WGS) entry which is preliminary data.</text>
</comment>
<dbReference type="AlphaFoldDB" id="A0A8J4DWZ6"/>
<evidence type="ECO:0000313" key="3">
    <source>
        <dbReference type="Proteomes" id="UP000612585"/>
    </source>
</evidence>